<accession>A0ABW4JA59</accession>
<dbReference type="Gene3D" id="3.40.50.300">
    <property type="entry name" value="P-loop containing nucleotide triphosphate hydrolases"/>
    <property type="match status" value="1"/>
</dbReference>
<dbReference type="InterPro" id="IPR003593">
    <property type="entry name" value="AAA+_ATPase"/>
</dbReference>
<evidence type="ECO:0000259" key="4">
    <source>
        <dbReference type="PROSITE" id="PS00662"/>
    </source>
</evidence>
<evidence type="ECO:0000313" key="6">
    <source>
        <dbReference type="Proteomes" id="UP001597267"/>
    </source>
</evidence>
<evidence type="ECO:0000313" key="5">
    <source>
        <dbReference type="EMBL" id="MFD1672579.1"/>
    </source>
</evidence>
<dbReference type="PROSITE" id="PS00662">
    <property type="entry name" value="T2SP_E"/>
    <property type="match status" value="1"/>
</dbReference>
<dbReference type="SMART" id="SM00382">
    <property type="entry name" value="AAA"/>
    <property type="match status" value="1"/>
</dbReference>
<evidence type="ECO:0000256" key="3">
    <source>
        <dbReference type="ARBA" id="ARBA00022840"/>
    </source>
</evidence>
<evidence type="ECO:0000256" key="2">
    <source>
        <dbReference type="ARBA" id="ARBA00022741"/>
    </source>
</evidence>
<name>A0ABW4JA59_9LACO</name>
<dbReference type="PANTHER" id="PTHR30258">
    <property type="entry name" value="TYPE II SECRETION SYSTEM PROTEIN GSPE-RELATED"/>
    <property type="match status" value="1"/>
</dbReference>
<reference evidence="6" key="1">
    <citation type="journal article" date="2019" name="Int. J. Syst. Evol. Microbiol.">
        <title>The Global Catalogue of Microorganisms (GCM) 10K type strain sequencing project: providing services to taxonomists for standard genome sequencing and annotation.</title>
        <authorList>
            <consortium name="The Broad Institute Genomics Platform"/>
            <consortium name="The Broad Institute Genome Sequencing Center for Infectious Disease"/>
            <person name="Wu L."/>
            <person name="Ma J."/>
        </authorList>
    </citation>
    <scope>NUCLEOTIDE SEQUENCE [LARGE SCALE GENOMIC DNA]</scope>
    <source>
        <strain evidence="6">CCM 8896</strain>
    </source>
</reference>
<dbReference type="Gene3D" id="3.30.450.90">
    <property type="match status" value="1"/>
</dbReference>
<dbReference type="InterPro" id="IPR001482">
    <property type="entry name" value="T2SS/T4SS_dom"/>
</dbReference>
<sequence length="328" mass="37139">MRAIEIKKVVEQIIQYAYQQQASDIYLVPQADCYDLTLRIQDTHQFIEQRSFHETISLISFLKYKAQMNISENRRPQSGTLSLEVDGKTLQLRLSSIGDFKNRESLVIRLLYDKVSQLNFFFETQVQQLQALTQKRGLFVFSGATGSGKTTTMYLLAKALAKNETVIAVEDPVEIETPEILQLQVNEAAGMDYMTLVKGTLRHRPDTLIIGEIRDAKTAQTAVTAALSGHLVLTTVHARSTGGVVERLLDLGLSTNVLQNTLTTVCYQRLLTDRQQQPHVLCDVLTGEGLNNAIQQPGQGFVQWQEQLKKLRDYQRIEQQTYEKFKDG</sequence>
<evidence type="ECO:0000256" key="1">
    <source>
        <dbReference type="ARBA" id="ARBA00006611"/>
    </source>
</evidence>
<organism evidence="5 6">
    <name type="scientific">Agrilactobacillus yilanensis</name>
    <dbReference type="NCBI Taxonomy" id="2485997"/>
    <lineage>
        <taxon>Bacteria</taxon>
        <taxon>Bacillati</taxon>
        <taxon>Bacillota</taxon>
        <taxon>Bacilli</taxon>
        <taxon>Lactobacillales</taxon>
        <taxon>Lactobacillaceae</taxon>
        <taxon>Agrilactobacillus</taxon>
    </lineage>
</organism>
<dbReference type="CDD" id="cd01129">
    <property type="entry name" value="PulE-GspE-like"/>
    <property type="match status" value="1"/>
</dbReference>
<feature type="domain" description="Bacterial type II secretion system protein E" evidence="4">
    <location>
        <begin position="201"/>
        <end position="215"/>
    </location>
</feature>
<proteinExistence type="inferred from homology"/>
<comment type="caution">
    <text evidence="5">The sequence shown here is derived from an EMBL/GenBank/DDBJ whole genome shotgun (WGS) entry which is preliminary data.</text>
</comment>
<keyword evidence="3" id="KW-0067">ATP-binding</keyword>
<comment type="similarity">
    <text evidence="1">Belongs to the GSP E family.</text>
</comment>
<dbReference type="Pfam" id="PF00437">
    <property type="entry name" value="T2SSE"/>
    <property type="match status" value="1"/>
</dbReference>
<keyword evidence="2" id="KW-0547">Nucleotide-binding</keyword>
<dbReference type="PANTHER" id="PTHR30258:SF2">
    <property type="entry name" value="COMG OPERON PROTEIN 1"/>
    <property type="match status" value="1"/>
</dbReference>
<dbReference type="RefSeq" id="WP_125711886.1">
    <property type="nucleotide sequence ID" value="NZ_JBHTOP010000026.1"/>
</dbReference>
<dbReference type="SUPFAM" id="SSF52540">
    <property type="entry name" value="P-loop containing nucleoside triphosphate hydrolases"/>
    <property type="match status" value="1"/>
</dbReference>
<dbReference type="NCBIfam" id="NF041000">
    <property type="entry name" value="ATPase_ComGA"/>
    <property type="match status" value="1"/>
</dbReference>
<protein>
    <submittedName>
        <fullName evidence="5">Competence type IV pilus ATPase ComGA</fullName>
    </submittedName>
</protein>
<dbReference type="EMBL" id="JBHTOP010000026">
    <property type="protein sequence ID" value="MFD1672579.1"/>
    <property type="molecule type" value="Genomic_DNA"/>
</dbReference>
<dbReference type="Proteomes" id="UP001597267">
    <property type="component" value="Unassembled WGS sequence"/>
</dbReference>
<keyword evidence="6" id="KW-1185">Reference proteome</keyword>
<dbReference type="InterPro" id="IPR047667">
    <property type="entry name" value="ATPase_ComGA"/>
</dbReference>
<dbReference type="InterPro" id="IPR027417">
    <property type="entry name" value="P-loop_NTPase"/>
</dbReference>
<gene>
    <name evidence="5" type="primary">comGA</name>
    <name evidence="5" type="ORF">ACFQ5M_10745</name>
</gene>